<keyword evidence="3 5" id="KW-0863">Zinc-finger</keyword>
<dbReference type="SMART" id="SM00355">
    <property type="entry name" value="ZnF_C2H2"/>
    <property type="match status" value="13"/>
</dbReference>
<reference evidence="8" key="1">
    <citation type="submission" date="2025-08" db="UniProtKB">
        <authorList>
            <consortium name="RefSeq"/>
        </authorList>
    </citation>
    <scope>IDENTIFICATION</scope>
    <source>
        <tissue evidence="8">Thorax and Abdomen</tissue>
    </source>
</reference>
<dbReference type="AlphaFoldDB" id="A0A6J0BVG5"/>
<dbReference type="Proteomes" id="UP000829291">
    <property type="component" value="Chromosome 4"/>
</dbReference>
<name>A0A6J0BVG5_NEOLC</name>
<evidence type="ECO:0000256" key="5">
    <source>
        <dbReference type="PROSITE-ProRule" id="PRU00042"/>
    </source>
</evidence>
<dbReference type="GO" id="GO:0005634">
    <property type="term" value="C:nucleus"/>
    <property type="evidence" value="ECO:0007669"/>
    <property type="project" value="UniProtKB-SubCell"/>
</dbReference>
<dbReference type="InterPro" id="IPR013087">
    <property type="entry name" value="Znf_C2H2_type"/>
</dbReference>
<dbReference type="PROSITE" id="PS50157">
    <property type="entry name" value="ZINC_FINGER_C2H2_2"/>
    <property type="match status" value="12"/>
</dbReference>
<dbReference type="Pfam" id="PF13912">
    <property type="entry name" value="zf-C2H2_6"/>
    <property type="match status" value="1"/>
</dbReference>
<dbReference type="GO" id="GO:0001228">
    <property type="term" value="F:DNA-binding transcription activator activity, RNA polymerase II-specific"/>
    <property type="evidence" value="ECO:0007669"/>
    <property type="project" value="TreeGrafter"/>
</dbReference>
<dbReference type="InterPro" id="IPR036236">
    <property type="entry name" value="Znf_C2H2_sf"/>
</dbReference>
<dbReference type="OrthoDB" id="654211at2759"/>
<sequence length="651" mass="74555">MPRVIEIVKIEHPVPSGNVEEAVELLFGDSQNENAIQAADAQEEIELLNGQCKDKMTGSDETDHIIEIITDYECVTCRRIFKSEDLLKDHLDVCRDEDDRSDALEIGQITGYDSDDEEYVEEPDDVSQISDGGNTPRNNNLAAAIKPVSVDKCHCCGEDSLTAHTDGCLKCDHCEFSFKKLSALERHMVVVHWIQQNFTCKVCDLAFANKKSLTKHHYTVHAKHQVFKCERCDKYFSRKYHLDRHVMQTGCDGISRAGFACQVCHKEFTRKDNLREHLRMHAGAPQRQKKQACAHCPKKFYTNQQLVIHERTHTGERPVACDLCQKSFQSLPAMKKHRRVHTGEKPFQCKFCDKRFAARETLNRHHRTHTGDKPHVCQYCGKTFIQAVQLRAHVFHHTGEHAFYCDVCGKAFNRKTRLTVHMRFVHQGAAPFECDLCKKAFIRKEDLSRHYVLHTGVKPHKCDKCSKRFAVKSALRVHMNTHRREMPQSCDECGRAFIRQDCLMRHMRTKHRDMLEDAMAEAEKRRLQEQLCKIASSAAAKTKSVGANVTLSQDKLLKAIVDLLSLLVEEETLQAFGWPKAPIQDVLEAVIKRCGHQPIPSDSDLLFAQRLRENVKILFTVVIEDETVKSLLTSQTVDEVILHVLKLSKEK</sequence>
<dbReference type="GO" id="GO:0008270">
    <property type="term" value="F:zinc ion binding"/>
    <property type="evidence" value="ECO:0007669"/>
    <property type="project" value="UniProtKB-KW"/>
</dbReference>
<evidence type="ECO:0000259" key="6">
    <source>
        <dbReference type="PROSITE" id="PS50157"/>
    </source>
</evidence>
<gene>
    <name evidence="8" type="primary">LOC107223640</name>
</gene>
<dbReference type="Pfam" id="PF12874">
    <property type="entry name" value="zf-met"/>
    <property type="match status" value="1"/>
</dbReference>
<dbReference type="GO" id="GO:0000978">
    <property type="term" value="F:RNA polymerase II cis-regulatory region sequence-specific DNA binding"/>
    <property type="evidence" value="ECO:0007669"/>
    <property type="project" value="TreeGrafter"/>
</dbReference>
<feature type="domain" description="C2H2-type" evidence="6">
    <location>
        <begin position="347"/>
        <end position="374"/>
    </location>
</feature>
<dbReference type="PANTHER" id="PTHR24379">
    <property type="entry name" value="KRAB AND ZINC FINGER DOMAIN-CONTAINING"/>
    <property type="match status" value="1"/>
</dbReference>
<evidence type="ECO:0000313" key="7">
    <source>
        <dbReference type="Proteomes" id="UP000829291"/>
    </source>
</evidence>
<feature type="domain" description="C2H2-type" evidence="6">
    <location>
        <begin position="169"/>
        <end position="192"/>
    </location>
</feature>
<keyword evidence="7" id="KW-1185">Reference proteome</keyword>
<feature type="domain" description="C2H2-type" evidence="6">
    <location>
        <begin position="319"/>
        <end position="346"/>
    </location>
</feature>
<protein>
    <submittedName>
        <fullName evidence="8">Zinc finger protein 2 isoform X1</fullName>
    </submittedName>
</protein>
<dbReference type="PANTHER" id="PTHR24379:SF121">
    <property type="entry name" value="C2H2-TYPE DOMAIN-CONTAINING PROTEIN"/>
    <property type="match status" value="1"/>
</dbReference>
<feature type="domain" description="C2H2-type" evidence="6">
    <location>
        <begin position="291"/>
        <end position="318"/>
    </location>
</feature>
<organism evidence="8">
    <name type="scientific">Neodiprion lecontei</name>
    <name type="common">Redheaded pine sawfly</name>
    <dbReference type="NCBI Taxonomy" id="441921"/>
    <lineage>
        <taxon>Eukaryota</taxon>
        <taxon>Metazoa</taxon>
        <taxon>Ecdysozoa</taxon>
        <taxon>Arthropoda</taxon>
        <taxon>Hexapoda</taxon>
        <taxon>Insecta</taxon>
        <taxon>Pterygota</taxon>
        <taxon>Neoptera</taxon>
        <taxon>Endopterygota</taxon>
        <taxon>Hymenoptera</taxon>
        <taxon>Tenthredinoidea</taxon>
        <taxon>Diprionidae</taxon>
        <taxon>Diprioninae</taxon>
        <taxon>Neodiprion</taxon>
    </lineage>
</organism>
<evidence type="ECO:0000256" key="1">
    <source>
        <dbReference type="ARBA" id="ARBA00022723"/>
    </source>
</evidence>
<dbReference type="Pfam" id="PF00096">
    <property type="entry name" value="zf-C2H2"/>
    <property type="match status" value="11"/>
</dbReference>
<feature type="domain" description="C2H2-type" evidence="6">
    <location>
        <begin position="259"/>
        <end position="286"/>
    </location>
</feature>
<evidence type="ECO:0000313" key="8">
    <source>
        <dbReference type="RefSeq" id="XP_015518876.2"/>
    </source>
</evidence>
<accession>A0A6J0BVG5</accession>
<dbReference type="Gene3D" id="3.30.160.60">
    <property type="entry name" value="Classic Zinc Finger"/>
    <property type="match status" value="10"/>
</dbReference>
<dbReference type="RefSeq" id="XP_015518876.2">
    <property type="nucleotide sequence ID" value="XM_015663390.2"/>
</dbReference>
<keyword evidence="2" id="KW-0677">Repeat</keyword>
<keyword evidence="1" id="KW-0479">Metal-binding</keyword>
<evidence type="ECO:0000256" key="4">
    <source>
        <dbReference type="ARBA" id="ARBA00022833"/>
    </source>
</evidence>
<feature type="domain" description="C2H2-type" evidence="6">
    <location>
        <begin position="460"/>
        <end position="487"/>
    </location>
</feature>
<dbReference type="SUPFAM" id="SSF57667">
    <property type="entry name" value="beta-beta-alpha zinc fingers"/>
    <property type="match status" value="6"/>
</dbReference>
<feature type="domain" description="C2H2-type" evidence="6">
    <location>
        <begin position="488"/>
        <end position="511"/>
    </location>
</feature>
<dbReference type="PROSITE" id="PS00028">
    <property type="entry name" value="ZINC_FINGER_C2H2_1"/>
    <property type="match status" value="11"/>
</dbReference>
<feature type="domain" description="C2H2-type" evidence="6">
    <location>
        <begin position="403"/>
        <end position="431"/>
    </location>
</feature>
<proteinExistence type="predicted"/>
<feature type="domain" description="C2H2-type" evidence="6">
    <location>
        <begin position="375"/>
        <end position="402"/>
    </location>
</feature>
<keyword evidence="4" id="KW-0862">Zinc</keyword>
<dbReference type="GeneID" id="107223640"/>
<evidence type="ECO:0000256" key="2">
    <source>
        <dbReference type="ARBA" id="ARBA00022737"/>
    </source>
</evidence>
<feature type="domain" description="C2H2-type" evidence="6">
    <location>
        <begin position="227"/>
        <end position="245"/>
    </location>
</feature>
<feature type="domain" description="C2H2-type" evidence="6">
    <location>
        <begin position="198"/>
        <end position="226"/>
    </location>
</feature>
<evidence type="ECO:0000256" key="3">
    <source>
        <dbReference type="ARBA" id="ARBA00022771"/>
    </source>
</evidence>
<feature type="domain" description="C2H2-type" evidence="6">
    <location>
        <begin position="432"/>
        <end position="459"/>
    </location>
</feature>